<dbReference type="AlphaFoldDB" id="A0A1B6GFM0"/>
<gene>
    <name evidence="2" type="ORF">g.9631</name>
</gene>
<accession>A0A1B6GFM0</accession>
<sequence length="139" mass="15628">ALKHSLSDPDFNPRQETEITKDNNSNKPIPPQPPTTLPVKAVYQSPEKLQPDFLSEDTDISVKLHTPVVPKKIEEDLDKFDYVDPFDTSIVSDVLPGKAELRLLESELIHSDSGVEPAIKRSYTDPDFNPRHSPEKEKG</sequence>
<evidence type="ECO:0000256" key="1">
    <source>
        <dbReference type="SAM" id="MobiDB-lite"/>
    </source>
</evidence>
<organism evidence="2">
    <name type="scientific">Cuerna arida</name>
    <dbReference type="NCBI Taxonomy" id="1464854"/>
    <lineage>
        <taxon>Eukaryota</taxon>
        <taxon>Metazoa</taxon>
        <taxon>Ecdysozoa</taxon>
        <taxon>Arthropoda</taxon>
        <taxon>Hexapoda</taxon>
        <taxon>Insecta</taxon>
        <taxon>Pterygota</taxon>
        <taxon>Neoptera</taxon>
        <taxon>Paraneoptera</taxon>
        <taxon>Hemiptera</taxon>
        <taxon>Auchenorrhyncha</taxon>
        <taxon>Membracoidea</taxon>
        <taxon>Cicadellidae</taxon>
        <taxon>Cicadellinae</taxon>
        <taxon>Proconiini</taxon>
        <taxon>Cuerna</taxon>
    </lineage>
</organism>
<feature type="compositionally biased region" description="Basic and acidic residues" evidence="1">
    <location>
        <begin position="1"/>
        <end position="21"/>
    </location>
</feature>
<name>A0A1B6GFM0_9HEMI</name>
<protein>
    <submittedName>
        <fullName evidence="2">Uncharacterized protein</fullName>
    </submittedName>
</protein>
<proteinExistence type="predicted"/>
<feature type="non-terminal residue" evidence="2">
    <location>
        <position position="139"/>
    </location>
</feature>
<feature type="compositionally biased region" description="Basic and acidic residues" evidence="1">
    <location>
        <begin position="118"/>
        <end position="139"/>
    </location>
</feature>
<evidence type="ECO:0000313" key="2">
    <source>
        <dbReference type="EMBL" id="JAS61219.1"/>
    </source>
</evidence>
<feature type="non-terminal residue" evidence="2">
    <location>
        <position position="1"/>
    </location>
</feature>
<reference evidence="2" key="1">
    <citation type="submission" date="2015-11" db="EMBL/GenBank/DDBJ databases">
        <title>De novo transcriptome assembly of four potential Pierce s Disease insect vectors from Arizona vineyards.</title>
        <authorList>
            <person name="Tassone E.E."/>
        </authorList>
    </citation>
    <scope>NUCLEOTIDE SEQUENCE</scope>
</reference>
<feature type="region of interest" description="Disordered" evidence="1">
    <location>
        <begin position="114"/>
        <end position="139"/>
    </location>
</feature>
<feature type="region of interest" description="Disordered" evidence="1">
    <location>
        <begin position="1"/>
        <end position="44"/>
    </location>
</feature>
<dbReference type="EMBL" id="GECZ01008550">
    <property type="protein sequence ID" value="JAS61219.1"/>
    <property type="molecule type" value="Transcribed_RNA"/>
</dbReference>